<reference evidence="2" key="1">
    <citation type="journal article" date="2008" name="Nat. Genet.">
        <title>The Pristionchus pacificus genome provides a unique perspective on nematode lifestyle and parasitism.</title>
        <authorList>
            <person name="Dieterich C."/>
            <person name="Clifton S.W."/>
            <person name="Schuster L.N."/>
            <person name="Chinwalla A."/>
            <person name="Delehaunty K."/>
            <person name="Dinkelacker I."/>
            <person name="Fulton L."/>
            <person name="Fulton R."/>
            <person name="Godfrey J."/>
            <person name="Minx P."/>
            <person name="Mitreva M."/>
            <person name="Roeseler W."/>
            <person name="Tian H."/>
            <person name="Witte H."/>
            <person name="Yang S.P."/>
            <person name="Wilson R.K."/>
            <person name="Sommer R.J."/>
        </authorList>
    </citation>
    <scope>NUCLEOTIDE SEQUENCE [LARGE SCALE GENOMIC DNA]</scope>
    <source>
        <strain evidence="2">PS312</strain>
    </source>
</reference>
<proteinExistence type="predicted"/>
<organism evidence="1 2">
    <name type="scientific">Pristionchus pacificus</name>
    <name type="common">Parasitic nematode worm</name>
    <dbReference type="NCBI Taxonomy" id="54126"/>
    <lineage>
        <taxon>Eukaryota</taxon>
        <taxon>Metazoa</taxon>
        <taxon>Ecdysozoa</taxon>
        <taxon>Nematoda</taxon>
        <taxon>Chromadorea</taxon>
        <taxon>Rhabditida</taxon>
        <taxon>Rhabditina</taxon>
        <taxon>Diplogasteromorpha</taxon>
        <taxon>Diplogasteroidea</taxon>
        <taxon>Neodiplogasteridae</taxon>
        <taxon>Pristionchus</taxon>
    </lineage>
</organism>
<keyword evidence="2" id="KW-1185">Reference proteome</keyword>
<evidence type="ECO:0000313" key="1">
    <source>
        <dbReference type="EnsemblMetazoa" id="PPA45164.1"/>
    </source>
</evidence>
<dbReference type="AlphaFoldDB" id="A0A2A6CCG9"/>
<dbReference type="EnsemblMetazoa" id="PPA45164.1">
    <property type="protein sequence ID" value="PPA45164.1"/>
    <property type="gene ID" value="WBGene00283533"/>
</dbReference>
<name>A0A2A6CCG9_PRIPA</name>
<gene>
    <name evidence="1" type="primary">WBGene00283533</name>
</gene>
<protein>
    <submittedName>
        <fullName evidence="1">Uncharacterized protein</fullName>
    </submittedName>
</protein>
<dbReference type="Proteomes" id="UP000005239">
    <property type="component" value="Unassembled WGS sequence"/>
</dbReference>
<accession>A0A2A6CCG9</accession>
<sequence>MKTLIQFSAFASMNPGGSCFEQLHRYLRRRIVSTRLNVLLLLGLMGDVCSSVIASLIARSSGPEHVLHNWK</sequence>
<reference evidence="1" key="2">
    <citation type="submission" date="2022-06" db="UniProtKB">
        <authorList>
            <consortium name="EnsemblMetazoa"/>
        </authorList>
    </citation>
    <scope>IDENTIFICATION</scope>
    <source>
        <strain evidence="1">PS312</strain>
    </source>
</reference>
<accession>A0A8R1Z0P7</accession>
<evidence type="ECO:0000313" key="2">
    <source>
        <dbReference type="Proteomes" id="UP000005239"/>
    </source>
</evidence>